<keyword evidence="2" id="KW-0012">Acyltransferase</keyword>
<proteinExistence type="predicted"/>
<accession>A0ABT8WIX3</accession>
<dbReference type="GO" id="GO:0016746">
    <property type="term" value="F:acyltransferase activity"/>
    <property type="evidence" value="ECO:0007669"/>
    <property type="project" value="UniProtKB-KW"/>
</dbReference>
<dbReference type="RefSeq" id="WP_303300083.1">
    <property type="nucleotide sequence ID" value="NZ_BAABDA010000042.1"/>
</dbReference>
<organism evidence="2 3">
    <name type="scientific">Flavivirga jejuensis</name>
    <dbReference type="NCBI Taxonomy" id="870487"/>
    <lineage>
        <taxon>Bacteria</taxon>
        <taxon>Pseudomonadati</taxon>
        <taxon>Bacteroidota</taxon>
        <taxon>Flavobacteriia</taxon>
        <taxon>Flavobacteriales</taxon>
        <taxon>Flavobacteriaceae</taxon>
        <taxon>Flavivirga</taxon>
    </lineage>
</organism>
<evidence type="ECO:0000313" key="3">
    <source>
        <dbReference type="Proteomes" id="UP001176806"/>
    </source>
</evidence>
<dbReference type="Gene3D" id="3.40.630.30">
    <property type="match status" value="1"/>
</dbReference>
<sequence>MNIFELKYVAINSPLYDAAVALRVKLFFKNMENSHDLIHDDLESKGIHLVCLNEKEVVGTGRLNIKNNTSIISQMAIKKAFQKKGIGLKILKELIALSKENKVSRIELNARETALPFYEKLNFKALGNKYPSKKTKIIHQKMELIIK</sequence>
<dbReference type="Pfam" id="PF13673">
    <property type="entry name" value="Acetyltransf_10"/>
    <property type="match status" value="1"/>
</dbReference>
<dbReference type="Proteomes" id="UP001176806">
    <property type="component" value="Unassembled WGS sequence"/>
</dbReference>
<comment type="caution">
    <text evidence="2">The sequence shown here is derived from an EMBL/GenBank/DDBJ whole genome shotgun (WGS) entry which is preliminary data.</text>
</comment>
<dbReference type="EC" id="2.3.1.-" evidence="2"/>
<dbReference type="InterPro" id="IPR016181">
    <property type="entry name" value="Acyl_CoA_acyltransferase"/>
</dbReference>
<name>A0ABT8WIX3_9FLAO</name>
<dbReference type="InterPro" id="IPR000182">
    <property type="entry name" value="GNAT_dom"/>
</dbReference>
<dbReference type="SUPFAM" id="SSF55729">
    <property type="entry name" value="Acyl-CoA N-acyltransferases (Nat)"/>
    <property type="match status" value="1"/>
</dbReference>
<dbReference type="EMBL" id="JAUOEL010000001">
    <property type="protein sequence ID" value="MDO5973028.1"/>
    <property type="molecule type" value="Genomic_DNA"/>
</dbReference>
<protein>
    <submittedName>
        <fullName evidence="2">GNAT family N-acetyltransferase</fullName>
        <ecNumber evidence="2">2.3.1.-</ecNumber>
    </submittedName>
</protein>
<dbReference type="PROSITE" id="PS51186">
    <property type="entry name" value="GNAT"/>
    <property type="match status" value="1"/>
</dbReference>
<feature type="domain" description="N-acetyltransferase" evidence="1">
    <location>
        <begin position="6"/>
        <end position="147"/>
    </location>
</feature>
<reference evidence="2" key="1">
    <citation type="submission" date="2023-07" db="EMBL/GenBank/DDBJ databases">
        <title>Two novel species in the genus Flavivirga.</title>
        <authorList>
            <person name="Kwon K."/>
        </authorList>
    </citation>
    <scope>NUCLEOTIDE SEQUENCE</scope>
    <source>
        <strain evidence="2">KACC 14158</strain>
    </source>
</reference>
<evidence type="ECO:0000313" key="2">
    <source>
        <dbReference type="EMBL" id="MDO5973028.1"/>
    </source>
</evidence>
<keyword evidence="2" id="KW-0808">Transferase</keyword>
<evidence type="ECO:0000259" key="1">
    <source>
        <dbReference type="PROSITE" id="PS51186"/>
    </source>
</evidence>
<gene>
    <name evidence="2" type="ORF">Q4Q40_02430</name>
</gene>
<keyword evidence="3" id="KW-1185">Reference proteome</keyword>